<dbReference type="EMBL" id="CAJNOL010000482">
    <property type="protein sequence ID" value="CAF1084854.1"/>
    <property type="molecule type" value="Genomic_DNA"/>
</dbReference>
<dbReference type="PANTHER" id="PTHR23048">
    <property type="entry name" value="MYOSIN LIGHT CHAIN 1, 3"/>
    <property type="match status" value="1"/>
</dbReference>
<feature type="domain" description="EF-hand" evidence="3">
    <location>
        <begin position="44"/>
        <end position="79"/>
    </location>
</feature>
<dbReference type="GO" id="GO:0016460">
    <property type="term" value="C:myosin II complex"/>
    <property type="evidence" value="ECO:0007669"/>
    <property type="project" value="TreeGrafter"/>
</dbReference>
<evidence type="ECO:0000259" key="3">
    <source>
        <dbReference type="PROSITE" id="PS50222"/>
    </source>
</evidence>
<dbReference type="EMBL" id="CAJOBD010003421">
    <property type="protein sequence ID" value="CAF3946954.1"/>
    <property type="molecule type" value="Genomic_DNA"/>
</dbReference>
<accession>A0A814MW00</accession>
<reference evidence="5" key="1">
    <citation type="submission" date="2021-02" db="EMBL/GenBank/DDBJ databases">
        <authorList>
            <person name="Nowell W R."/>
        </authorList>
    </citation>
    <scope>NUCLEOTIDE SEQUENCE</scope>
</reference>
<evidence type="ECO:0000313" key="5">
    <source>
        <dbReference type="EMBL" id="CAF1084854.1"/>
    </source>
</evidence>
<dbReference type="Proteomes" id="UP000663854">
    <property type="component" value="Unassembled WGS sequence"/>
</dbReference>
<evidence type="ECO:0000313" key="6">
    <source>
        <dbReference type="EMBL" id="CAF3946954.1"/>
    </source>
</evidence>
<name>A0A814MW00_9BILA</name>
<dbReference type="InterPro" id="IPR011992">
    <property type="entry name" value="EF-hand-dom_pair"/>
</dbReference>
<comment type="caution">
    <text evidence="5">The sequence shown here is derived from an EMBL/GenBank/DDBJ whole genome shotgun (WGS) entry which is preliminary data.</text>
</comment>
<proteinExistence type="predicted"/>
<dbReference type="PROSITE" id="PS50222">
    <property type="entry name" value="EF_HAND_2"/>
    <property type="match status" value="2"/>
</dbReference>
<feature type="domain" description="EF-hand" evidence="3">
    <location>
        <begin position="116"/>
        <end position="151"/>
    </location>
</feature>
<gene>
    <name evidence="6" type="ORF">JBS370_LOCUS23320</name>
    <name evidence="5" type="ORF">JXQ802_LOCUS18372</name>
    <name evidence="4" type="ORF">PYM288_LOCUS11596</name>
</gene>
<keyword evidence="7" id="KW-1185">Reference proteome</keyword>
<dbReference type="Proteomes" id="UP000663836">
    <property type="component" value="Unassembled WGS sequence"/>
</dbReference>
<dbReference type="GO" id="GO:0005509">
    <property type="term" value="F:calcium ion binding"/>
    <property type="evidence" value="ECO:0007669"/>
    <property type="project" value="InterPro"/>
</dbReference>
<dbReference type="Gene3D" id="1.10.238.10">
    <property type="entry name" value="EF-hand"/>
    <property type="match status" value="1"/>
</dbReference>
<evidence type="ECO:0000313" key="7">
    <source>
        <dbReference type="Proteomes" id="UP000663870"/>
    </source>
</evidence>
<dbReference type="PANTHER" id="PTHR23048:SF0">
    <property type="entry name" value="CALMODULIN LIKE 3"/>
    <property type="match status" value="1"/>
</dbReference>
<dbReference type="InterPro" id="IPR050230">
    <property type="entry name" value="CALM/Myosin/TropC-like"/>
</dbReference>
<protein>
    <recommendedName>
        <fullName evidence="3">EF-hand domain-containing protein</fullName>
    </recommendedName>
</protein>
<dbReference type="InterPro" id="IPR002048">
    <property type="entry name" value="EF_hand_dom"/>
</dbReference>
<feature type="region of interest" description="Disordered" evidence="2">
    <location>
        <begin position="1"/>
        <end position="25"/>
    </location>
</feature>
<evidence type="ECO:0000313" key="4">
    <source>
        <dbReference type="EMBL" id="CAF0941165.1"/>
    </source>
</evidence>
<dbReference type="FunFam" id="1.10.238.10:FF:000001">
    <property type="entry name" value="Calmodulin 1"/>
    <property type="match status" value="1"/>
</dbReference>
<dbReference type="EMBL" id="CAJNOH010000199">
    <property type="protein sequence ID" value="CAF0941165.1"/>
    <property type="molecule type" value="Genomic_DNA"/>
</dbReference>
<evidence type="ECO:0000256" key="2">
    <source>
        <dbReference type="SAM" id="MobiDB-lite"/>
    </source>
</evidence>
<dbReference type="SUPFAM" id="SSF47473">
    <property type="entry name" value="EF-hand"/>
    <property type="match status" value="1"/>
</dbReference>
<organism evidence="5 7">
    <name type="scientific">Rotaria sordida</name>
    <dbReference type="NCBI Taxonomy" id="392033"/>
    <lineage>
        <taxon>Eukaryota</taxon>
        <taxon>Metazoa</taxon>
        <taxon>Spiralia</taxon>
        <taxon>Gnathifera</taxon>
        <taxon>Rotifera</taxon>
        <taxon>Eurotatoria</taxon>
        <taxon>Bdelloidea</taxon>
        <taxon>Philodinida</taxon>
        <taxon>Philodinidae</taxon>
        <taxon>Rotaria</taxon>
    </lineage>
</organism>
<evidence type="ECO:0000256" key="1">
    <source>
        <dbReference type="ARBA" id="ARBA00022737"/>
    </source>
</evidence>
<keyword evidence="1" id="KW-0677">Repeat</keyword>
<sequence length="200" mass="22754">MPTKKGNDKEHVDKKPAKTDKQKKAEAEMMKNLTAQYNGVLSPDDLKGMKDIFDTYDTKNEGFIKTSLLGNILRTIGFNPIESDVQRVTKEVDPQKTDQLKFPEYVSAVLSIPTSVTDKDIIPAFQLFDAEKRGLLEADEILKCLTNVGEKLDEVESNAFKENMNINELGLFDYNEFFLKFTQPPEAKTKKKGKKKKKKK</sequence>
<dbReference type="AlphaFoldDB" id="A0A814MW00"/>
<dbReference type="Proteomes" id="UP000663870">
    <property type="component" value="Unassembled WGS sequence"/>
</dbReference>